<dbReference type="OrthoDB" id="5837849at2759"/>
<dbReference type="GO" id="GO:0005634">
    <property type="term" value="C:nucleus"/>
    <property type="evidence" value="ECO:0007669"/>
    <property type="project" value="TreeGrafter"/>
</dbReference>
<organism evidence="4 5">
    <name type="scientific">Caenorhabditis nigoni</name>
    <dbReference type="NCBI Taxonomy" id="1611254"/>
    <lineage>
        <taxon>Eukaryota</taxon>
        <taxon>Metazoa</taxon>
        <taxon>Ecdysozoa</taxon>
        <taxon>Nematoda</taxon>
        <taxon>Chromadorea</taxon>
        <taxon>Rhabditida</taxon>
        <taxon>Rhabditina</taxon>
        <taxon>Rhabditomorpha</taxon>
        <taxon>Rhabditoidea</taxon>
        <taxon>Rhabditidae</taxon>
        <taxon>Peloderinae</taxon>
        <taxon>Caenorhabditis</taxon>
    </lineage>
</organism>
<dbReference type="STRING" id="1611254.A0A2G5UPE0"/>
<sequence length="256" mass="27192">MVLTVAEAKKLTVPRLKEELTKRGLDSAGNKPELLARLTESIELAAEDLILGDAGSVAADAHQDLNDDILNDDLLDVPSIDGDLLGETTTSSIEEEPKEAEKVEKKGEVVSTEVIPAAKPVDIVTVEQNKRARAIRFGLPVTAAELGSEDAKAARAKRFGLPEDAKRLGSDDAKARRAERFGIQSPAAAKQEKDEKLAARAARFGLPVGGASSKVGGATKDAKLAERAKRFGGAVDDAEMEAKKKARLERFGNGSK</sequence>
<dbReference type="AlphaFoldDB" id="A0A2G5UPE0"/>
<evidence type="ECO:0000256" key="2">
    <source>
        <dbReference type="ARBA" id="ARBA00046328"/>
    </source>
</evidence>
<protein>
    <recommendedName>
        <fullName evidence="3">SAP domain-containing protein</fullName>
    </recommendedName>
</protein>
<dbReference type="PROSITE" id="PS50800">
    <property type="entry name" value="SAP"/>
    <property type="match status" value="1"/>
</dbReference>
<dbReference type="EMBL" id="PDUG01000003">
    <property type="protein sequence ID" value="PIC41231.1"/>
    <property type="molecule type" value="Genomic_DNA"/>
</dbReference>
<dbReference type="Gene3D" id="1.10.720.30">
    <property type="entry name" value="SAP domain"/>
    <property type="match status" value="1"/>
</dbReference>
<comment type="similarity">
    <text evidence="2">Belongs to the SAP domain-containing ribonucleoprotein family.</text>
</comment>
<dbReference type="GO" id="GO:0016973">
    <property type="term" value="P:poly(A)+ mRNA export from nucleus"/>
    <property type="evidence" value="ECO:0007669"/>
    <property type="project" value="TreeGrafter"/>
</dbReference>
<accession>A0A2G5UPE0</accession>
<reference evidence="5" key="1">
    <citation type="submission" date="2017-10" db="EMBL/GenBank/DDBJ databases">
        <title>Rapid genome shrinkage in a self-fertile nematode reveals novel sperm competition proteins.</title>
        <authorList>
            <person name="Yin D."/>
            <person name="Schwarz E.M."/>
            <person name="Thomas C.G."/>
            <person name="Felde R.L."/>
            <person name="Korf I.F."/>
            <person name="Cutter A.D."/>
            <person name="Schartner C.M."/>
            <person name="Ralston E.J."/>
            <person name="Meyer B.J."/>
            <person name="Haag E.S."/>
        </authorList>
    </citation>
    <scope>NUCLEOTIDE SEQUENCE [LARGE SCALE GENOMIC DNA]</scope>
    <source>
        <strain evidence="5">JU1422</strain>
    </source>
</reference>
<keyword evidence="1" id="KW-0597">Phosphoprotein</keyword>
<dbReference type="Proteomes" id="UP000230233">
    <property type="component" value="Chromosome III"/>
</dbReference>
<keyword evidence="5" id="KW-1185">Reference proteome</keyword>
<evidence type="ECO:0000256" key="1">
    <source>
        <dbReference type="ARBA" id="ARBA00022553"/>
    </source>
</evidence>
<dbReference type="Pfam" id="PF02037">
    <property type="entry name" value="SAP"/>
    <property type="match status" value="1"/>
</dbReference>
<dbReference type="InterPro" id="IPR003034">
    <property type="entry name" value="SAP_dom"/>
</dbReference>
<dbReference type="SUPFAM" id="SSF68906">
    <property type="entry name" value="SAP domain"/>
    <property type="match status" value="1"/>
</dbReference>
<gene>
    <name evidence="4" type="primary">Cni-Y53G8AR.6</name>
    <name evidence="4" type="synonym">Cnig_chr_III.g8724</name>
    <name evidence="4" type="ORF">B9Z55_008724</name>
</gene>
<dbReference type="PANTHER" id="PTHR46551:SF1">
    <property type="entry name" value="SAP DOMAIN-CONTAINING RIBONUCLEOPROTEIN"/>
    <property type="match status" value="1"/>
</dbReference>
<evidence type="ECO:0000259" key="3">
    <source>
        <dbReference type="PROSITE" id="PS50800"/>
    </source>
</evidence>
<dbReference type="SMART" id="SM00513">
    <property type="entry name" value="SAP"/>
    <property type="match status" value="1"/>
</dbReference>
<proteinExistence type="inferred from homology"/>
<evidence type="ECO:0000313" key="4">
    <source>
        <dbReference type="EMBL" id="PIC41231.1"/>
    </source>
</evidence>
<dbReference type="PANTHER" id="PTHR46551">
    <property type="entry name" value="SAP DOMAIN-CONTAINING RIBONUCLEOPROTEIN"/>
    <property type="match status" value="1"/>
</dbReference>
<evidence type="ECO:0000313" key="5">
    <source>
        <dbReference type="Proteomes" id="UP000230233"/>
    </source>
</evidence>
<name>A0A2G5UPE0_9PELO</name>
<feature type="domain" description="SAP" evidence="3">
    <location>
        <begin position="8"/>
        <end position="42"/>
    </location>
</feature>
<dbReference type="InterPro" id="IPR036361">
    <property type="entry name" value="SAP_dom_sf"/>
</dbReference>
<dbReference type="InterPro" id="IPR052240">
    <property type="entry name" value="SAP_domain_ribonucleoprotein"/>
</dbReference>
<comment type="caution">
    <text evidence="4">The sequence shown here is derived from an EMBL/GenBank/DDBJ whole genome shotgun (WGS) entry which is preliminary data.</text>
</comment>